<keyword evidence="3" id="KW-1185">Reference proteome</keyword>
<organism evidence="2 3">
    <name type="scientific">Puccinia striiformis</name>
    <dbReference type="NCBI Taxonomy" id="27350"/>
    <lineage>
        <taxon>Eukaryota</taxon>
        <taxon>Fungi</taxon>
        <taxon>Dikarya</taxon>
        <taxon>Basidiomycota</taxon>
        <taxon>Pucciniomycotina</taxon>
        <taxon>Pucciniomycetes</taxon>
        <taxon>Pucciniales</taxon>
        <taxon>Pucciniaceae</taxon>
        <taxon>Puccinia</taxon>
    </lineage>
</organism>
<comment type="caution">
    <text evidence="2">The sequence shown here is derived from an EMBL/GenBank/DDBJ whole genome shotgun (WGS) entry which is preliminary data.</text>
</comment>
<proteinExistence type="predicted"/>
<accession>A0A2S4WI42</accession>
<evidence type="ECO:0000256" key="1">
    <source>
        <dbReference type="SAM" id="MobiDB-lite"/>
    </source>
</evidence>
<protein>
    <submittedName>
        <fullName evidence="2">Uncharacterized protein</fullName>
    </submittedName>
</protein>
<evidence type="ECO:0000313" key="2">
    <source>
        <dbReference type="EMBL" id="POW21466.1"/>
    </source>
</evidence>
<reference evidence="3" key="3">
    <citation type="journal article" date="2018" name="Mol. Plant Microbe Interact.">
        <title>Genome sequence resources for the wheat stripe rust pathogen (Puccinia striiformis f. sp. tritici) and the barley stripe rust pathogen (Puccinia striiformis f. sp. hordei).</title>
        <authorList>
            <person name="Xia C."/>
            <person name="Wang M."/>
            <person name="Yin C."/>
            <person name="Cornejo O.E."/>
            <person name="Hulbert S.H."/>
            <person name="Chen X."/>
        </authorList>
    </citation>
    <scope>NUCLEOTIDE SEQUENCE [LARGE SCALE GENOMIC DNA]</scope>
    <source>
        <strain evidence="3">93TX-2</strain>
    </source>
</reference>
<gene>
    <name evidence="2" type="ORF">PSHT_02306</name>
</gene>
<reference evidence="2 3" key="1">
    <citation type="submission" date="2017-12" db="EMBL/GenBank/DDBJ databases">
        <title>Gene loss provides genomic basis for host adaptation in cereal stripe rust fungi.</title>
        <authorList>
            <person name="Xia C."/>
        </authorList>
    </citation>
    <scope>NUCLEOTIDE SEQUENCE [LARGE SCALE GENOMIC DNA]</scope>
    <source>
        <strain evidence="2 3">93TX-2</strain>
    </source>
</reference>
<dbReference type="VEuPathDB" id="FungiDB:PSTT_05315"/>
<dbReference type="EMBL" id="PKSM01000020">
    <property type="protein sequence ID" value="POW21466.1"/>
    <property type="molecule type" value="Genomic_DNA"/>
</dbReference>
<dbReference type="Proteomes" id="UP000238274">
    <property type="component" value="Unassembled WGS sequence"/>
</dbReference>
<dbReference type="OrthoDB" id="2507298at2759"/>
<feature type="compositionally biased region" description="Basic and acidic residues" evidence="1">
    <location>
        <begin position="27"/>
        <end position="38"/>
    </location>
</feature>
<dbReference type="AlphaFoldDB" id="A0A2S4WI42"/>
<evidence type="ECO:0000313" key="3">
    <source>
        <dbReference type="Proteomes" id="UP000238274"/>
    </source>
</evidence>
<sequence length="230" mass="25469">MPHPADKAKDSKKSNLLAKQAAYLQSIKDRKELKRKSDNLSNPEDGDDSEHQKIPVFCHRASPLKYVVLTLGATQEWVMALVDRVSGVSDTSPPKSLKWETLPAPTKKQRSGIPLLQVASDDVPVSQSEVANLMTELISERNNKEMLMEAASFVANHPMIEYLKFLALQNVDAVHKVLIDNSMLYHSIFAKGNPLERGKLHSLGLDLGVVTALFDGVARFELSLEIATEI</sequence>
<feature type="region of interest" description="Disordered" evidence="1">
    <location>
        <begin position="27"/>
        <end position="51"/>
    </location>
</feature>
<dbReference type="VEuPathDB" id="FungiDB:PSHT_02306"/>
<name>A0A2S4WI42_9BASI</name>
<dbReference type="VEuPathDB" id="FungiDB:PSTT_05314"/>
<reference evidence="3" key="2">
    <citation type="journal article" date="2018" name="BMC Genomics">
        <title>Genomic insights into host adaptation between the wheat stripe rust pathogen (Puccinia striiformis f. sp. tritici) and the barley stripe rust pathogen (Puccinia striiformis f. sp. hordei).</title>
        <authorList>
            <person name="Xia C."/>
            <person name="Wang M."/>
            <person name="Yin C."/>
            <person name="Cornejo O.E."/>
            <person name="Hulbert S.H."/>
            <person name="Chen X."/>
        </authorList>
    </citation>
    <scope>NUCLEOTIDE SEQUENCE [LARGE SCALE GENOMIC DNA]</scope>
    <source>
        <strain evidence="3">93TX-2</strain>
    </source>
</reference>